<accession>A0A814KV76</accession>
<keyword evidence="3" id="KW-1185">Reference proteome</keyword>
<dbReference type="EMBL" id="CAJNOM010000104">
    <property type="protein sequence ID" value="CAF1056117.1"/>
    <property type="molecule type" value="Genomic_DNA"/>
</dbReference>
<protein>
    <submittedName>
        <fullName evidence="2">Uncharacterized protein</fullName>
    </submittedName>
</protein>
<proteinExistence type="predicted"/>
<evidence type="ECO:0000313" key="2">
    <source>
        <dbReference type="EMBL" id="CAF1056117.1"/>
    </source>
</evidence>
<evidence type="ECO:0000313" key="3">
    <source>
        <dbReference type="Proteomes" id="UP000663832"/>
    </source>
</evidence>
<name>A0A814KV76_9BILA</name>
<gene>
    <name evidence="1" type="ORF">BJG266_LOCUS11156</name>
    <name evidence="2" type="ORF">QVE165_LOCUS17892</name>
</gene>
<dbReference type="AlphaFoldDB" id="A0A814KV76"/>
<organism evidence="2 3">
    <name type="scientific">Adineta steineri</name>
    <dbReference type="NCBI Taxonomy" id="433720"/>
    <lineage>
        <taxon>Eukaryota</taxon>
        <taxon>Metazoa</taxon>
        <taxon>Spiralia</taxon>
        <taxon>Gnathifera</taxon>
        <taxon>Rotifera</taxon>
        <taxon>Eurotatoria</taxon>
        <taxon>Bdelloidea</taxon>
        <taxon>Adinetida</taxon>
        <taxon>Adinetidae</taxon>
        <taxon>Adineta</taxon>
    </lineage>
</organism>
<reference evidence="2" key="1">
    <citation type="submission" date="2021-02" db="EMBL/GenBank/DDBJ databases">
        <authorList>
            <person name="Nowell W R."/>
        </authorList>
    </citation>
    <scope>NUCLEOTIDE SEQUENCE</scope>
</reference>
<dbReference type="Proteomes" id="UP000663877">
    <property type="component" value="Unassembled WGS sequence"/>
</dbReference>
<dbReference type="EMBL" id="CAJNOI010000040">
    <property type="protein sequence ID" value="CAF0913925.1"/>
    <property type="molecule type" value="Genomic_DNA"/>
</dbReference>
<sequence length="375" mass="42937">MTDIEEVSRKKGEYTTAFLNVSQEEAELLLGFKIYQFYNDQLPIEQFITKTAPKELKKKIFDRLTDCMNSEGFPEATIAPMNESVVTDYVGLILMAMVAYSNRTTHRNELMLLREKQIISKDEQYGENIEFVITQMVHVRNTRYILVVQAKRDSLGKGLIQLLLALKSMSDINNDQKMVYGFVTTAINWQLITYDGQLWKLSEPAVALLGNMGTKEDRWLKQNTQILDNNRNRGGAAARPIDDIILCLPSTFDLTPQLLLQHFDLLLIKLNASNAKYISDAILNVRVCLILSLFHFIGKTCSKENINIIWKVLEKAAMDNYPPIIKSLFASPQRTSRSRSSKLKTSLKEIFERFVKGTQFKVLDHPTSLEARLWA</sequence>
<evidence type="ECO:0000313" key="1">
    <source>
        <dbReference type="EMBL" id="CAF0913925.1"/>
    </source>
</evidence>
<comment type="caution">
    <text evidence="2">The sequence shown here is derived from an EMBL/GenBank/DDBJ whole genome shotgun (WGS) entry which is preliminary data.</text>
</comment>
<dbReference type="Proteomes" id="UP000663832">
    <property type="component" value="Unassembled WGS sequence"/>
</dbReference>
<dbReference type="OrthoDB" id="5355583at2759"/>